<dbReference type="PANTHER" id="PTHR45749:SF23">
    <property type="entry name" value="ZINC FINGER MYM-TYPE PROTEIN 1-LIKE"/>
    <property type="match status" value="1"/>
</dbReference>
<gene>
    <name evidence="2" type="ORF">PSYICH_LOCUS12086</name>
</gene>
<evidence type="ECO:0000313" key="3">
    <source>
        <dbReference type="Proteomes" id="UP001153636"/>
    </source>
</evidence>
<dbReference type="Pfam" id="PF14291">
    <property type="entry name" value="DUF4371"/>
    <property type="match status" value="1"/>
</dbReference>
<dbReference type="OrthoDB" id="6771182at2759"/>
<dbReference type="InterPro" id="IPR025398">
    <property type="entry name" value="DUF4371"/>
</dbReference>
<reference evidence="2" key="1">
    <citation type="submission" date="2022-01" db="EMBL/GenBank/DDBJ databases">
        <authorList>
            <person name="King R."/>
        </authorList>
    </citation>
    <scope>NUCLEOTIDE SEQUENCE</scope>
</reference>
<organism evidence="2 3">
    <name type="scientific">Psylliodes chrysocephalus</name>
    <dbReference type="NCBI Taxonomy" id="3402493"/>
    <lineage>
        <taxon>Eukaryota</taxon>
        <taxon>Metazoa</taxon>
        <taxon>Ecdysozoa</taxon>
        <taxon>Arthropoda</taxon>
        <taxon>Hexapoda</taxon>
        <taxon>Insecta</taxon>
        <taxon>Pterygota</taxon>
        <taxon>Neoptera</taxon>
        <taxon>Endopterygota</taxon>
        <taxon>Coleoptera</taxon>
        <taxon>Polyphaga</taxon>
        <taxon>Cucujiformia</taxon>
        <taxon>Chrysomeloidea</taxon>
        <taxon>Chrysomelidae</taxon>
        <taxon>Galerucinae</taxon>
        <taxon>Alticini</taxon>
        <taxon>Psylliodes</taxon>
    </lineage>
</organism>
<protein>
    <recommendedName>
        <fullName evidence="1">DUF4371 domain-containing protein</fullName>
    </recommendedName>
</protein>
<dbReference type="Proteomes" id="UP001153636">
    <property type="component" value="Chromosome 6"/>
</dbReference>
<keyword evidence="3" id="KW-1185">Reference proteome</keyword>
<evidence type="ECO:0000259" key="1">
    <source>
        <dbReference type="Pfam" id="PF14291"/>
    </source>
</evidence>
<dbReference type="PANTHER" id="PTHR45749">
    <property type="match status" value="1"/>
</dbReference>
<accession>A0A9P0GFL4</accession>
<name>A0A9P0GFL4_9CUCU</name>
<dbReference type="EMBL" id="OV651818">
    <property type="protein sequence ID" value="CAH1111754.1"/>
    <property type="molecule type" value="Genomic_DNA"/>
</dbReference>
<evidence type="ECO:0000313" key="2">
    <source>
        <dbReference type="EMBL" id="CAH1111754.1"/>
    </source>
</evidence>
<proteinExistence type="predicted"/>
<dbReference type="AlphaFoldDB" id="A0A9P0GFL4"/>
<feature type="domain" description="DUF4371" evidence="1">
    <location>
        <begin position="208"/>
        <end position="375"/>
    </location>
</feature>
<sequence>MFSNADLRYLSGAEFRKTREEKDEKNKKVIKKFPKITFFSRNVRSQVSNDGYRENVQAVSHAASNSSNAEEVAFEPDLVPELQNKSADAEDGVHVKRGRGSADFFSSNPSLWDVSDELRNYICTQSSVKQNSDSDFNESKRPYLDKIRILFKNLFTKKLQNGEKKTRAWMVYSPSKGELKIRSSLKGRVDVGLTEALELEVHYCREVLKRVVAAVKYLTVQGLALRGSDEHLDKLNCENFIELLKFLAQFDPFLVEHLRQYGDHDSGSTSDISKTTYKELIALIAEEVVALYFSIILDSTPNISRVDQLTFVIRYVAIDSMPIEIFICFVPNVGHKTEEKVNTVLGLFEKCNLDISNCRGQSYDNASNMSGIYSGVQARIKQLNGGSRWSARHDACRAVDESKEGIFKSLDEIASDYDERHSTKNEARTINKKLSSLETTIMAALWSSTLERFNNNKVNVKLQYETTELGKIVAYYDSLCGFLQEVRNNFDDLERSANEKCRKEYMANNRCKTKVPTKFGEYGGPSSDNQFTGSENFRVNTFNCILDSLYSEIKERECKYSDLHNRFDFLETIKSLEASDITKCARKLSSAYHEDLEPVVVEECLHVKAFLLKN</sequence>